<protein>
    <recommendedName>
        <fullName evidence="9">DNA polymerase III delta N-terminal domain-containing protein</fullName>
    </recommendedName>
</protein>
<organism evidence="7 8">
    <name type="scientific">Candidatus Sungiibacteriota bacterium</name>
    <dbReference type="NCBI Taxonomy" id="2750080"/>
    <lineage>
        <taxon>Bacteria</taxon>
        <taxon>Candidatus Sungiibacteriota</taxon>
    </lineage>
</organism>
<dbReference type="GO" id="GO:0009360">
    <property type="term" value="C:DNA polymerase III complex"/>
    <property type="evidence" value="ECO:0007669"/>
    <property type="project" value="InterPro"/>
</dbReference>
<evidence type="ECO:0000313" key="8">
    <source>
        <dbReference type="Proteomes" id="UP000724148"/>
    </source>
</evidence>
<dbReference type="NCBIfam" id="TIGR01128">
    <property type="entry name" value="holA"/>
    <property type="match status" value="1"/>
</dbReference>
<dbReference type="InterPro" id="IPR027417">
    <property type="entry name" value="P-loop_NTPase"/>
</dbReference>
<dbReference type="InterPro" id="IPR005790">
    <property type="entry name" value="DNA_polIII_delta"/>
</dbReference>
<evidence type="ECO:0000256" key="3">
    <source>
        <dbReference type="ARBA" id="ARBA00022705"/>
    </source>
</evidence>
<reference evidence="7" key="1">
    <citation type="submission" date="2020-07" db="EMBL/GenBank/DDBJ databases">
        <title>Huge and variable diversity of episymbiotic CPR bacteria and DPANN archaea in groundwater ecosystems.</title>
        <authorList>
            <person name="He C.Y."/>
            <person name="Keren R."/>
            <person name="Whittaker M."/>
            <person name="Farag I.F."/>
            <person name="Doudna J."/>
            <person name="Cate J.H.D."/>
            <person name="Banfield J.F."/>
        </authorList>
    </citation>
    <scope>NUCLEOTIDE SEQUENCE</scope>
    <source>
        <strain evidence="7">NC_groundwater_193_Ag_S-0.1um_51_7</strain>
    </source>
</reference>
<dbReference type="PANTHER" id="PTHR34388">
    <property type="entry name" value="DNA POLYMERASE III SUBUNIT DELTA"/>
    <property type="match status" value="1"/>
</dbReference>
<name>A0A931SBF3_9BACT</name>
<keyword evidence="3" id="KW-0235">DNA replication</keyword>
<dbReference type="InterPro" id="IPR010372">
    <property type="entry name" value="DNA_pol3_delta_N"/>
</dbReference>
<evidence type="ECO:0000256" key="2">
    <source>
        <dbReference type="ARBA" id="ARBA00022695"/>
    </source>
</evidence>
<evidence type="ECO:0000259" key="6">
    <source>
        <dbReference type="Pfam" id="PF21694"/>
    </source>
</evidence>
<keyword evidence="4" id="KW-0239">DNA-directed DNA polymerase</keyword>
<feature type="domain" description="DNA polymerase III delta N-terminal" evidence="5">
    <location>
        <begin position="3"/>
        <end position="95"/>
    </location>
</feature>
<dbReference type="Pfam" id="PF06144">
    <property type="entry name" value="DNA_pol3_delta"/>
    <property type="match status" value="1"/>
</dbReference>
<proteinExistence type="predicted"/>
<evidence type="ECO:0000256" key="1">
    <source>
        <dbReference type="ARBA" id="ARBA00022679"/>
    </source>
</evidence>
<feature type="domain" description="DNA polymerase III delta subunit-like C-terminal" evidence="6">
    <location>
        <begin position="185"/>
        <end position="293"/>
    </location>
</feature>
<dbReference type="Proteomes" id="UP000724148">
    <property type="component" value="Unassembled WGS sequence"/>
</dbReference>
<comment type="caution">
    <text evidence="7">The sequence shown here is derived from an EMBL/GenBank/DDBJ whole genome shotgun (WGS) entry which is preliminary data.</text>
</comment>
<dbReference type="GO" id="GO:0003677">
    <property type="term" value="F:DNA binding"/>
    <property type="evidence" value="ECO:0007669"/>
    <property type="project" value="InterPro"/>
</dbReference>
<dbReference type="GO" id="GO:0006261">
    <property type="term" value="P:DNA-templated DNA replication"/>
    <property type="evidence" value="ECO:0007669"/>
    <property type="project" value="TreeGrafter"/>
</dbReference>
<gene>
    <name evidence="7" type="ORF">HYT40_01635</name>
</gene>
<sequence length="296" mass="33412">MIYILYGEDSYRSRAKLREIAAEYRKKIKGVLDLHRFDAETDDAASFIKETKSISLFQQKKLVIVERFSRAGEKFLKQMKANAEEWQADSNTIVVLWDDAGESAAQKFVKALEPFAAKVQHFGPMSIAEAKKWFDTWLKAQGLALAPSVTAELTDKFHADTWQLTNEAGKIGLGGEPALTKESAERKIFSLTDYFLVNSIQALRALLALRQASTNEQYIFSAIVNHVRLLLLMSDGKEARLEENIHPFVLQKARAKARGLEPSRIRGAYERLFDEDAKIKIGLSDPYSSLVNLILL</sequence>
<dbReference type="GO" id="GO:0003887">
    <property type="term" value="F:DNA-directed DNA polymerase activity"/>
    <property type="evidence" value="ECO:0007669"/>
    <property type="project" value="UniProtKB-KW"/>
</dbReference>
<keyword evidence="2" id="KW-0548">Nucleotidyltransferase</keyword>
<accession>A0A931SBF3</accession>
<evidence type="ECO:0000259" key="5">
    <source>
        <dbReference type="Pfam" id="PF06144"/>
    </source>
</evidence>
<dbReference type="EMBL" id="JACOZA010000040">
    <property type="protein sequence ID" value="MBI2096839.1"/>
    <property type="molecule type" value="Genomic_DNA"/>
</dbReference>
<evidence type="ECO:0000256" key="4">
    <source>
        <dbReference type="ARBA" id="ARBA00022932"/>
    </source>
</evidence>
<dbReference type="InterPro" id="IPR048466">
    <property type="entry name" value="DNA_pol3_delta-like_C"/>
</dbReference>
<dbReference type="AlphaFoldDB" id="A0A931SBF3"/>
<dbReference type="SUPFAM" id="SSF52540">
    <property type="entry name" value="P-loop containing nucleoside triphosphate hydrolases"/>
    <property type="match status" value="1"/>
</dbReference>
<evidence type="ECO:0000313" key="7">
    <source>
        <dbReference type="EMBL" id="MBI2096839.1"/>
    </source>
</evidence>
<dbReference type="Gene3D" id="1.20.272.10">
    <property type="match status" value="1"/>
</dbReference>
<evidence type="ECO:0008006" key="9">
    <source>
        <dbReference type="Google" id="ProtNLM"/>
    </source>
</evidence>
<dbReference type="Gene3D" id="3.40.50.300">
    <property type="entry name" value="P-loop containing nucleotide triphosphate hydrolases"/>
    <property type="match status" value="1"/>
</dbReference>
<dbReference type="PANTHER" id="PTHR34388:SF1">
    <property type="entry name" value="DNA POLYMERASE III SUBUNIT DELTA"/>
    <property type="match status" value="1"/>
</dbReference>
<dbReference type="Pfam" id="PF21694">
    <property type="entry name" value="DNA_pol3_delta_C"/>
    <property type="match status" value="1"/>
</dbReference>
<keyword evidence="1" id="KW-0808">Transferase</keyword>